<keyword evidence="2" id="KW-1185">Reference proteome</keyword>
<dbReference type="EMBL" id="JAAXOO010000007">
    <property type="protein sequence ID" value="NKY36739.1"/>
    <property type="molecule type" value="Genomic_DNA"/>
</dbReference>
<dbReference type="Proteomes" id="UP000565715">
    <property type="component" value="Unassembled WGS sequence"/>
</dbReference>
<name>A0A846XNG3_9NOCA</name>
<evidence type="ECO:0000313" key="2">
    <source>
        <dbReference type="Proteomes" id="UP000565715"/>
    </source>
</evidence>
<sequence length="202" mass="22519">MLGFAIVDKQPTADATAVWLTSRIDTTIVRNTNAAVIRHDDPDHDRKIRSLTAEHFVVLTDGTGPPLPFTHANRIGVFVDLIEQTTAQQERICRAVDDYSQRNKTNLVVPGFPPIPTPTEPKRDAPQFRALAVADYVGEVWSAWLYTEEQRVRRTVAPKSGKTPWIMPEELNSPAIAVFPTVFADRVKPEPPFGYTPADGDM</sequence>
<gene>
    <name evidence="1" type="ORF">HGA13_27245</name>
</gene>
<evidence type="ECO:0000313" key="1">
    <source>
        <dbReference type="EMBL" id="NKY36739.1"/>
    </source>
</evidence>
<protein>
    <submittedName>
        <fullName evidence="1">Uncharacterized protein</fullName>
    </submittedName>
</protein>
<comment type="caution">
    <text evidence="1">The sequence shown here is derived from an EMBL/GenBank/DDBJ whole genome shotgun (WGS) entry which is preliminary data.</text>
</comment>
<proteinExistence type="predicted"/>
<dbReference type="RefSeq" id="WP_068039164.1">
    <property type="nucleotide sequence ID" value="NZ_JAAXOO010000007.1"/>
</dbReference>
<organism evidence="1 2">
    <name type="scientific">Nocardia speluncae</name>
    <dbReference type="NCBI Taxonomy" id="419477"/>
    <lineage>
        <taxon>Bacteria</taxon>
        <taxon>Bacillati</taxon>
        <taxon>Actinomycetota</taxon>
        <taxon>Actinomycetes</taxon>
        <taxon>Mycobacteriales</taxon>
        <taxon>Nocardiaceae</taxon>
        <taxon>Nocardia</taxon>
    </lineage>
</organism>
<accession>A0A846XNG3</accession>
<dbReference type="AlphaFoldDB" id="A0A846XNG3"/>
<reference evidence="1 2" key="1">
    <citation type="submission" date="2020-04" db="EMBL/GenBank/DDBJ databases">
        <title>MicrobeNet Type strains.</title>
        <authorList>
            <person name="Nicholson A.C."/>
        </authorList>
    </citation>
    <scope>NUCLEOTIDE SEQUENCE [LARGE SCALE GENOMIC DNA]</scope>
    <source>
        <strain evidence="1 2">DSM 45078</strain>
    </source>
</reference>